<dbReference type="NCBIfam" id="TIGR00494">
    <property type="entry name" value="crcB"/>
    <property type="match status" value="1"/>
</dbReference>
<comment type="activity regulation">
    <text evidence="13">Na(+) is not transported, but it plays an essential structural role and its presence is essential for fluoride channel function.</text>
</comment>
<keyword evidence="9 13" id="KW-0472">Membrane</keyword>
<comment type="function">
    <text evidence="13">Fluoride-specific ion channel. Important for reducing fluoride concentration in the cell, thus reducing its toxicity.</text>
</comment>
<reference evidence="14 15" key="1">
    <citation type="submission" date="2023-12" db="EMBL/GenBank/DDBJ databases">
        <title>Genome sequencing and assembly of bacterial species from a model synthetic community.</title>
        <authorList>
            <person name="Hogle S.L."/>
        </authorList>
    </citation>
    <scope>NUCLEOTIDE SEQUENCE [LARGE SCALE GENOMIC DNA]</scope>
    <source>
        <strain evidence="14 15">HAMBI 2494</strain>
    </source>
</reference>
<evidence type="ECO:0000256" key="1">
    <source>
        <dbReference type="ARBA" id="ARBA00004651"/>
    </source>
</evidence>
<keyword evidence="2 13" id="KW-0813">Transport</keyword>
<keyword evidence="10 13" id="KW-0407">Ion channel</keyword>
<evidence type="ECO:0000256" key="11">
    <source>
        <dbReference type="ARBA" id="ARBA00035120"/>
    </source>
</evidence>
<keyword evidence="5 13" id="KW-0812">Transmembrane</keyword>
<dbReference type="HAMAP" id="MF_00454">
    <property type="entry name" value="FluC"/>
    <property type="match status" value="1"/>
</dbReference>
<evidence type="ECO:0000256" key="9">
    <source>
        <dbReference type="ARBA" id="ARBA00023136"/>
    </source>
</evidence>
<organism evidence="14 15">
    <name type="scientific">Paraburkholderia kururiensis</name>
    <dbReference type="NCBI Taxonomy" id="984307"/>
    <lineage>
        <taxon>Bacteria</taxon>
        <taxon>Pseudomonadati</taxon>
        <taxon>Pseudomonadota</taxon>
        <taxon>Betaproteobacteria</taxon>
        <taxon>Burkholderiales</taxon>
        <taxon>Burkholderiaceae</taxon>
        <taxon>Paraburkholderia</taxon>
    </lineage>
</organism>
<evidence type="ECO:0000256" key="6">
    <source>
        <dbReference type="ARBA" id="ARBA00022989"/>
    </source>
</evidence>
<evidence type="ECO:0000313" key="14">
    <source>
        <dbReference type="EMBL" id="WQD80408.1"/>
    </source>
</evidence>
<dbReference type="Pfam" id="PF02537">
    <property type="entry name" value="CRCB"/>
    <property type="match status" value="1"/>
</dbReference>
<comment type="catalytic activity">
    <reaction evidence="12">
        <text>fluoride(in) = fluoride(out)</text>
        <dbReference type="Rhea" id="RHEA:76159"/>
        <dbReference type="ChEBI" id="CHEBI:17051"/>
    </reaction>
    <physiologicalReaction direction="left-to-right" evidence="12">
        <dbReference type="Rhea" id="RHEA:76160"/>
    </physiologicalReaction>
</comment>
<dbReference type="InterPro" id="IPR003691">
    <property type="entry name" value="FluC"/>
</dbReference>
<evidence type="ECO:0000256" key="5">
    <source>
        <dbReference type="ARBA" id="ARBA00022692"/>
    </source>
</evidence>
<keyword evidence="8 13" id="KW-0406">Ion transport</keyword>
<dbReference type="PANTHER" id="PTHR28259">
    <property type="entry name" value="FLUORIDE EXPORT PROTEIN 1-RELATED"/>
    <property type="match status" value="1"/>
</dbReference>
<feature type="transmembrane region" description="Helical" evidence="13">
    <location>
        <begin position="39"/>
        <end position="58"/>
    </location>
</feature>
<keyword evidence="13" id="KW-0479">Metal-binding</keyword>
<dbReference type="PANTHER" id="PTHR28259:SF1">
    <property type="entry name" value="FLUORIDE EXPORT PROTEIN 1-RELATED"/>
    <property type="match status" value="1"/>
</dbReference>
<keyword evidence="7 13" id="KW-0915">Sodium</keyword>
<dbReference type="EMBL" id="CP139965">
    <property type="protein sequence ID" value="WQD80408.1"/>
    <property type="molecule type" value="Genomic_DNA"/>
</dbReference>
<evidence type="ECO:0000256" key="13">
    <source>
        <dbReference type="HAMAP-Rule" id="MF_00454"/>
    </source>
</evidence>
<evidence type="ECO:0000256" key="3">
    <source>
        <dbReference type="ARBA" id="ARBA00022475"/>
    </source>
</evidence>
<keyword evidence="6 13" id="KW-1133">Transmembrane helix</keyword>
<keyword evidence="4" id="KW-0997">Cell inner membrane</keyword>
<accession>A0ABZ0WSN6</accession>
<evidence type="ECO:0000256" key="4">
    <source>
        <dbReference type="ARBA" id="ARBA00022519"/>
    </source>
</evidence>
<name>A0ABZ0WSN6_9BURK</name>
<protein>
    <recommendedName>
        <fullName evidence="13">Fluoride-specific ion channel FluC</fullName>
    </recommendedName>
</protein>
<dbReference type="Proteomes" id="UP001325479">
    <property type="component" value="Chromosome"/>
</dbReference>
<feature type="binding site" evidence="13">
    <location>
        <position position="78"/>
    </location>
    <ligand>
        <name>Na(+)</name>
        <dbReference type="ChEBI" id="CHEBI:29101"/>
        <note>structural</note>
    </ligand>
</feature>
<gene>
    <name evidence="13 14" type="primary">crcB</name>
    <name evidence="13" type="synonym">fluC</name>
    <name evidence="14" type="ORF">U0042_12385</name>
</gene>
<evidence type="ECO:0000256" key="8">
    <source>
        <dbReference type="ARBA" id="ARBA00023065"/>
    </source>
</evidence>
<evidence type="ECO:0000256" key="12">
    <source>
        <dbReference type="ARBA" id="ARBA00035585"/>
    </source>
</evidence>
<keyword evidence="15" id="KW-1185">Reference proteome</keyword>
<evidence type="ECO:0000256" key="7">
    <source>
        <dbReference type="ARBA" id="ARBA00023053"/>
    </source>
</evidence>
<comment type="subcellular location">
    <subcellularLocation>
        <location evidence="1 13">Cell membrane</location>
        <topology evidence="1 13">Multi-pass membrane protein</topology>
    </subcellularLocation>
</comment>
<evidence type="ECO:0000256" key="2">
    <source>
        <dbReference type="ARBA" id="ARBA00022448"/>
    </source>
</evidence>
<dbReference type="RefSeq" id="WP_114811024.1">
    <property type="nucleotide sequence ID" value="NZ_CP139965.1"/>
</dbReference>
<feature type="transmembrane region" description="Helical" evidence="13">
    <location>
        <begin position="65"/>
        <end position="83"/>
    </location>
</feature>
<evidence type="ECO:0000256" key="10">
    <source>
        <dbReference type="ARBA" id="ARBA00023303"/>
    </source>
</evidence>
<dbReference type="NCBIfam" id="NF010792">
    <property type="entry name" value="PRK14196.1"/>
    <property type="match status" value="1"/>
</dbReference>
<feature type="transmembrane region" description="Helical" evidence="13">
    <location>
        <begin position="103"/>
        <end position="125"/>
    </location>
</feature>
<comment type="similarity">
    <text evidence="11 13">Belongs to the fluoride channel Fluc/FEX (TC 1.A.43) family.</text>
</comment>
<evidence type="ECO:0000313" key="15">
    <source>
        <dbReference type="Proteomes" id="UP001325479"/>
    </source>
</evidence>
<proteinExistence type="inferred from homology"/>
<feature type="binding site" evidence="13">
    <location>
        <position position="75"/>
    </location>
    <ligand>
        <name>Na(+)</name>
        <dbReference type="ChEBI" id="CHEBI:29101"/>
        <note>structural</note>
    </ligand>
</feature>
<keyword evidence="3 13" id="KW-1003">Cell membrane</keyword>
<sequence>MYLSILAVALGGALGSLLRWLLGIRLNGLFPPLPLGTLAANTMAGYIIGVAVGVFARYPGLAPEWRLFVITGLMGGLSTFSTFSAEVVSHLQEGRLGWAAGEIAIHVGISLAMTVLGLLTVTLVARPA</sequence>